<name>A0ABV2CS44_9RHOO</name>
<dbReference type="Proteomes" id="UP001548590">
    <property type="component" value="Unassembled WGS sequence"/>
</dbReference>
<proteinExistence type="predicted"/>
<reference evidence="1 2" key="1">
    <citation type="submission" date="2024-07" db="EMBL/GenBank/DDBJ databases">
        <title>Uliginosibacterium paludis KCTC:42655.</title>
        <authorList>
            <person name="Kim M.K."/>
        </authorList>
    </citation>
    <scope>NUCLEOTIDE SEQUENCE [LARGE SCALE GENOMIC DNA]</scope>
    <source>
        <strain evidence="1 2">KCTC 42655</strain>
    </source>
</reference>
<dbReference type="InterPro" id="IPR008318">
    <property type="entry name" value="UCP030820"/>
</dbReference>
<dbReference type="RefSeq" id="WP_345925968.1">
    <property type="nucleotide sequence ID" value="NZ_JBDIVF010000002.1"/>
</dbReference>
<comment type="caution">
    <text evidence="1">The sequence shown here is derived from an EMBL/GenBank/DDBJ whole genome shotgun (WGS) entry which is preliminary data.</text>
</comment>
<evidence type="ECO:0000313" key="1">
    <source>
        <dbReference type="EMBL" id="MET1490738.1"/>
    </source>
</evidence>
<protein>
    <submittedName>
        <fullName evidence="1">DUF934 domain-containing protein</fullName>
    </submittedName>
</protein>
<gene>
    <name evidence="1" type="ORF">ABVT11_12950</name>
</gene>
<sequence>MSNLIKLQNGSAVIVADDSWQIVRLPAGEAEVKKQAGKVVQFRLTGVEAATAEQIAATAVPASGKVVLPLSVFIARRAEFESRLAAGEVGVWLETCELVETLAEAQADLNVFPLIAVFIERFADGRAYSSASLLRSRFGYRNELRAFGDVLRDQLFFMKRCGFDAYQIRADRSASDAIASLGDFSEPYQAAVVIDQPVWRRHARG</sequence>
<organism evidence="1 2">
    <name type="scientific">Uliginosibacterium paludis</name>
    <dbReference type="NCBI Taxonomy" id="1615952"/>
    <lineage>
        <taxon>Bacteria</taxon>
        <taxon>Pseudomonadati</taxon>
        <taxon>Pseudomonadota</taxon>
        <taxon>Betaproteobacteria</taxon>
        <taxon>Rhodocyclales</taxon>
        <taxon>Zoogloeaceae</taxon>
        <taxon>Uliginosibacterium</taxon>
    </lineage>
</organism>
<accession>A0ABV2CS44</accession>
<dbReference type="PIRSF" id="PIRSF030820">
    <property type="entry name" value="UCP030820"/>
    <property type="match status" value="1"/>
</dbReference>
<dbReference type="EMBL" id="JBEWLZ010000007">
    <property type="protein sequence ID" value="MET1490738.1"/>
    <property type="molecule type" value="Genomic_DNA"/>
</dbReference>
<keyword evidence="2" id="KW-1185">Reference proteome</keyword>
<evidence type="ECO:0000313" key="2">
    <source>
        <dbReference type="Proteomes" id="UP001548590"/>
    </source>
</evidence>
<dbReference type="Pfam" id="PF06073">
    <property type="entry name" value="DUF934"/>
    <property type="match status" value="1"/>
</dbReference>